<keyword evidence="3" id="KW-1185">Reference proteome</keyword>
<protein>
    <submittedName>
        <fullName evidence="2">Uncharacterized protein</fullName>
    </submittedName>
</protein>
<evidence type="ECO:0000256" key="1">
    <source>
        <dbReference type="SAM" id="MobiDB-lite"/>
    </source>
</evidence>
<organism evidence="2 3">
    <name type="scientific">Protopolystoma xenopodis</name>
    <dbReference type="NCBI Taxonomy" id="117903"/>
    <lineage>
        <taxon>Eukaryota</taxon>
        <taxon>Metazoa</taxon>
        <taxon>Spiralia</taxon>
        <taxon>Lophotrochozoa</taxon>
        <taxon>Platyhelminthes</taxon>
        <taxon>Monogenea</taxon>
        <taxon>Polyopisthocotylea</taxon>
        <taxon>Polystomatidea</taxon>
        <taxon>Polystomatidae</taxon>
        <taxon>Protopolystoma</taxon>
    </lineage>
</organism>
<proteinExistence type="predicted"/>
<accession>A0A3S5AR99</accession>
<sequence>MSPDCDSHSPTDRSLAASTSPAHSVVPRNEDLFNRLSNNRVLSSLFEWTSGSVAEPLLRFAHHFSGFVMSPDCDSHSPTDRSLAASTSSAHSVVRRNEDLFNRLSNNRVLSSLFEWTSGPVAEVNGTRKQAKLFCSSQKDPPNRPGYNHFAGAISSDEDFRVFPHFGLTSKKLKEKRSLRATRFQQLVRYNSMKTPLFIRA</sequence>
<dbReference type="AlphaFoldDB" id="A0A3S5AR99"/>
<feature type="compositionally biased region" description="Basic and acidic residues" evidence="1">
    <location>
        <begin position="1"/>
        <end position="11"/>
    </location>
</feature>
<reference evidence="2" key="1">
    <citation type="submission" date="2018-11" db="EMBL/GenBank/DDBJ databases">
        <authorList>
            <consortium name="Pathogen Informatics"/>
        </authorList>
    </citation>
    <scope>NUCLEOTIDE SEQUENCE</scope>
</reference>
<comment type="caution">
    <text evidence="2">The sequence shown here is derived from an EMBL/GenBank/DDBJ whole genome shotgun (WGS) entry which is preliminary data.</text>
</comment>
<gene>
    <name evidence="2" type="ORF">PXEA_LOCUS29276</name>
</gene>
<evidence type="ECO:0000313" key="2">
    <source>
        <dbReference type="EMBL" id="VEL35836.1"/>
    </source>
</evidence>
<evidence type="ECO:0000313" key="3">
    <source>
        <dbReference type="Proteomes" id="UP000784294"/>
    </source>
</evidence>
<name>A0A3S5AR99_9PLAT</name>
<feature type="region of interest" description="Disordered" evidence="1">
    <location>
        <begin position="1"/>
        <end position="23"/>
    </location>
</feature>
<dbReference type="EMBL" id="CAAALY010250800">
    <property type="protein sequence ID" value="VEL35836.1"/>
    <property type="molecule type" value="Genomic_DNA"/>
</dbReference>
<dbReference type="Proteomes" id="UP000784294">
    <property type="component" value="Unassembled WGS sequence"/>
</dbReference>